<reference evidence="2 3" key="1">
    <citation type="submission" date="2021-12" db="EMBL/GenBank/DDBJ databases">
        <title>Genome sequencing of bacteria with rrn-lacking chromosome and rrn-plasmid.</title>
        <authorList>
            <person name="Anda M."/>
            <person name="Iwasaki W."/>
        </authorList>
    </citation>
    <scope>NUCLEOTIDE SEQUENCE [LARGE SCALE GENOMIC DNA]</scope>
    <source>
        <strain evidence="2 3">DSM 100852</strain>
    </source>
</reference>
<dbReference type="EMBL" id="AP025314">
    <property type="protein sequence ID" value="BDD10802.1"/>
    <property type="molecule type" value="Genomic_DNA"/>
</dbReference>
<dbReference type="KEGG" id="fax:FUAX_32340"/>
<evidence type="ECO:0000259" key="1">
    <source>
        <dbReference type="PROSITE" id="PS50042"/>
    </source>
</evidence>
<dbReference type="Proteomes" id="UP001348817">
    <property type="component" value="Chromosome"/>
</dbReference>
<sequence length="438" mass="49726">MASETLSVRVSDKLALVCPFDGLSSDTLKALAVSVNIRFVKKEETVLEQGAPPPDKLYIVAEGSIRLFYHDGEKAVILDDRNEGEIFSPSPDVPLSTPSPYSAVASDDSLLFEIPWTKTKSTFRAPYASMCLKLYSSLASPENILVKRIYDGQFFKTIDLTLKEYLNPHNAKENLRMDEETRLKLLTKREALRQAVARSTRSVANFGAHSFVYPADWPYTPNQANTLPVRIIFSQPRDEKKRLMTLRHFEEFTEEIKIHVKTEGIHMTSPLGWCDDGKHQRRIKLKQPLGFLSGNIGLWQNVNSSWSVDENSIPNRLLFPFISSQDHWLSEEGKKLTKTNFRNGILSPVFASIRSKAKKEGLTSTSDIFELIDLLSRSDHKDAVKIMELKHALRTLWRFQNENEASEALALPETPLEKKLVSTALRCLKINCFRIQDA</sequence>
<dbReference type="InterPro" id="IPR000595">
    <property type="entry name" value="cNMP-bd_dom"/>
</dbReference>
<organism evidence="2 3">
    <name type="scientific">Fulvitalea axinellae</name>
    <dbReference type="NCBI Taxonomy" id="1182444"/>
    <lineage>
        <taxon>Bacteria</taxon>
        <taxon>Pseudomonadati</taxon>
        <taxon>Bacteroidota</taxon>
        <taxon>Cytophagia</taxon>
        <taxon>Cytophagales</taxon>
        <taxon>Persicobacteraceae</taxon>
        <taxon>Fulvitalea</taxon>
    </lineage>
</organism>
<keyword evidence="3" id="KW-1185">Reference proteome</keyword>
<accession>A0AAU9CUW1</accession>
<gene>
    <name evidence="2" type="ORF">FUAX_32340</name>
</gene>
<dbReference type="InterPro" id="IPR014710">
    <property type="entry name" value="RmlC-like_jellyroll"/>
</dbReference>
<feature type="domain" description="Cyclic nucleotide-binding" evidence="1">
    <location>
        <begin position="19"/>
        <end position="114"/>
    </location>
</feature>
<dbReference type="RefSeq" id="WP_338392336.1">
    <property type="nucleotide sequence ID" value="NZ_AP025314.1"/>
</dbReference>
<name>A0AAU9CUW1_9BACT</name>
<evidence type="ECO:0000313" key="3">
    <source>
        <dbReference type="Proteomes" id="UP001348817"/>
    </source>
</evidence>
<dbReference type="AlphaFoldDB" id="A0AAU9CUW1"/>
<dbReference type="PROSITE" id="PS50042">
    <property type="entry name" value="CNMP_BINDING_3"/>
    <property type="match status" value="1"/>
</dbReference>
<dbReference type="Pfam" id="PF00027">
    <property type="entry name" value="cNMP_binding"/>
    <property type="match status" value="1"/>
</dbReference>
<proteinExistence type="predicted"/>
<dbReference type="CDD" id="cd00038">
    <property type="entry name" value="CAP_ED"/>
    <property type="match status" value="1"/>
</dbReference>
<evidence type="ECO:0000313" key="2">
    <source>
        <dbReference type="EMBL" id="BDD10802.1"/>
    </source>
</evidence>
<dbReference type="SUPFAM" id="SSF51206">
    <property type="entry name" value="cAMP-binding domain-like"/>
    <property type="match status" value="1"/>
</dbReference>
<dbReference type="Gene3D" id="2.60.120.10">
    <property type="entry name" value="Jelly Rolls"/>
    <property type="match status" value="1"/>
</dbReference>
<dbReference type="InterPro" id="IPR018490">
    <property type="entry name" value="cNMP-bd_dom_sf"/>
</dbReference>
<protein>
    <recommendedName>
        <fullName evidence="1">Cyclic nucleotide-binding domain-containing protein</fullName>
    </recommendedName>
</protein>